<dbReference type="EMBL" id="JAMZEB010000002">
    <property type="protein sequence ID" value="MCP2359574.1"/>
    <property type="molecule type" value="Genomic_DNA"/>
</dbReference>
<evidence type="ECO:0000313" key="3">
    <source>
        <dbReference type="EMBL" id="MCP2359574.1"/>
    </source>
</evidence>
<gene>
    <name evidence="3" type="ORF">HD597_006594</name>
</gene>
<proteinExistence type="predicted"/>
<feature type="transmembrane region" description="Helical" evidence="2">
    <location>
        <begin position="77"/>
        <end position="96"/>
    </location>
</feature>
<dbReference type="RefSeq" id="WP_253746980.1">
    <property type="nucleotide sequence ID" value="NZ_BAABKA010000035.1"/>
</dbReference>
<protein>
    <submittedName>
        <fullName evidence="3">Uncharacterized protein</fullName>
    </submittedName>
</protein>
<keyword evidence="2" id="KW-1133">Transmembrane helix</keyword>
<keyword evidence="2" id="KW-0812">Transmembrane</keyword>
<sequence length="104" mass="10763">MTGGRRVVVSRRPPPLAARGAPRPSGDASGDAPGDAPGVPAIVGLQLRRALRTVAAVAGLLVGVPVLAAWVPGPWGWAAMSVAVQCAWVGLSLLQLRWAERLER</sequence>
<evidence type="ECO:0000256" key="2">
    <source>
        <dbReference type="SAM" id="Phobius"/>
    </source>
</evidence>
<feature type="transmembrane region" description="Helical" evidence="2">
    <location>
        <begin position="50"/>
        <end position="71"/>
    </location>
</feature>
<comment type="caution">
    <text evidence="3">The sequence shown here is derived from an EMBL/GenBank/DDBJ whole genome shotgun (WGS) entry which is preliminary data.</text>
</comment>
<dbReference type="Proteomes" id="UP001139648">
    <property type="component" value="Unassembled WGS sequence"/>
</dbReference>
<evidence type="ECO:0000256" key="1">
    <source>
        <dbReference type="SAM" id="MobiDB-lite"/>
    </source>
</evidence>
<accession>A0A9X2K4M2</accession>
<evidence type="ECO:0000313" key="4">
    <source>
        <dbReference type="Proteomes" id="UP001139648"/>
    </source>
</evidence>
<organism evidence="3 4">
    <name type="scientific">Nonomuraea thailandensis</name>
    <dbReference type="NCBI Taxonomy" id="1188745"/>
    <lineage>
        <taxon>Bacteria</taxon>
        <taxon>Bacillati</taxon>
        <taxon>Actinomycetota</taxon>
        <taxon>Actinomycetes</taxon>
        <taxon>Streptosporangiales</taxon>
        <taxon>Streptosporangiaceae</taxon>
        <taxon>Nonomuraea</taxon>
    </lineage>
</organism>
<feature type="compositionally biased region" description="Low complexity" evidence="1">
    <location>
        <begin position="1"/>
        <end position="24"/>
    </location>
</feature>
<reference evidence="3" key="1">
    <citation type="submission" date="2022-06" db="EMBL/GenBank/DDBJ databases">
        <title>Sequencing the genomes of 1000 actinobacteria strains.</title>
        <authorList>
            <person name="Klenk H.-P."/>
        </authorList>
    </citation>
    <scope>NUCLEOTIDE SEQUENCE</scope>
    <source>
        <strain evidence="3">DSM 46694</strain>
    </source>
</reference>
<name>A0A9X2K4M2_9ACTN</name>
<keyword evidence="2" id="KW-0472">Membrane</keyword>
<feature type="region of interest" description="Disordered" evidence="1">
    <location>
        <begin position="1"/>
        <end position="35"/>
    </location>
</feature>
<keyword evidence="4" id="KW-1185">Reference proteome</keyword>
<dbReference type="AlphaFoldDB" id="A0A9X2K4M2"/>